<accession>A0A7W7AKS4</accession>
<dbReference type="Proteomes" id="UP000574769">
    <property type="component" value="Unassembled WGS sequence"/>
</dbReference>
<proteinExistence type="predicted"/>
<dbReference type="EMBL" id="JACHNY010000006">
    <property type="protein sequence ID" value="MBB4618862.1"/>
    <property type="molecule type" value="Genomic_DNA"/>
</dbReference>
<dbReference type="AlphaFoldDB" id="A0A7W7AKS4"/>
<keyword evidence="1" id="KW-0808">Transferase</keyword>
<dbReference type="RefSeq" id="WP_184116116.1">
    <property type="nucleotide sequence ID" value="NZ_JACHNY010000006.1"/>
</dbReference>
<name>A0A7W7AKS4_9SPHN</name>
<comment type="caution">
    <text evidence="1">The sequence shown here is derived from an EMBL/GenBank/DDBJ whole genome shotgun (WGS) entry which is preliminary data.</text>
</comment>
<gene>
    <name evidence="1" type="ORF">GGQ96_003008</name>
</gene>
<reference evidence="1 2" key="1">
    <citation type="submission" date="2020-08" db="EMBL/GenBank/DDBJ databases">
        <title>Genomic Encyclopedia of Type Strains, Phase IV (KMG-IV): sequencing the most valuable type-strain genomes for metagenomic binning, comparative biology and taxonomic classification.</title>
        <authorList>
            <person name="Goeker M."/>
        </authorList>
    </citation>
    <scope>NUCLEOTIDE SEQUENCE [LARGE SCALE GENOMIC DNA]</scope>
    <source>
        <strain evidence="1 2">DSM 15867</strain>
    </source>
</reference>
<evidence type="ECO:0000313" key="2">
    <source>
        <dbReference type="Proteomes" id="UP000574769"/>
    </source>
</evidence>
<sequence length="103" mass="11535">MTGDRDTTARLQRLLRVDAAAAGCTIRALDEDSHAVPWRSAWFDGTRHHLHFQARVDGRLDAWLGTLDAREWRVPGQLVIDWAVARHGDRLILTALALDPDSA</sequence>
<keyword evidence="1" id="KW-0012">Acyltransferase</keyword>
<evidence type="ECO:0000313" key="1">
    <source>
        <dbReference type="EMBL" id="MBB4618862.1"/>
    </source>
</evidence>
<dbReference type="GO" id="GO:0016746">
    <property type="term" value="F:acyltransferase activity"/>
    <property type="evidence" value="ECO:0007669"/>
    <property type="project" value="UniProtKB-KW"/>
</dbReference>
<organism evidence="1 2">
    <name type="scientific">Sphingomonas abaci</name>
    <dbReference type="NCBI Taxonomy" id="237611"/>
    <lineage>
        <taxon>Bacteria</taxon>
        <taxon>Pseudomonadati</taxon>
        <taxon>Pseudomonadota</taxon>
        <taxon>Alphaproteobacteria</taxon>
        <taxon>Sphingomonadales</taxon>
        <taxon>Sphingomonadaceae</taxon>
        <taxon>Sphingomonas</taxon>
    </lineage>
</organism>
<protein>
    <submittedName>
        <fullName evidence="1">Putative LPLAT superfamily acyltransferase</fullName>
    </submittedName>
</protein>
<keyword evidence="2" id="KW-1185">Reference proteome</keyword>